<dbReference type="EMBL" id="BOQL01000040">
    <property type="protein sequence ID" value="GIM72217.1"/>
    <property type="molecule type" value="Genomic_DNA"/>
</dbReference>
<sequence>MTGFLEALGKKAAERWLVLLVLPGVLWLATALVAVHLGHRDALHPGAVVDWISRWTKGPHPSGLLVAIVAGTLVGSAAAGLLATSIGWALRRGWLLPGRRRPARWLVEWRRARWGRESRRVEALVTEAIGAAGTASEVVTGPGIAEALARRDAVGLEVPERPTWIGDRWRAATVRVRRAYGLDLTVVWPRLWTVLPEQLRTDIAAAQLAYTSAATLTGWALLYAALGVVWWPAPLIGVVVAGAGVFRARTATATVCDLVETAADLYGPVLAEQLRTPVSGPFTTDLGDEISARLRKDPPAVRP</sequence>
<keyword evidence="1" id="KW-0812">Transmembrane</keyword>
<keyword evidence="1" id="KW-1133">Transmembrane helix</keyword>
<evidence type="ECO:0008006" key="4">
    <source>
        <dbReference type="Google" id="ProtNLM"/>
    </source>
</evidence>
<dbReference type="RefSeq" id="WP_212990954.1">
    <property type="nucleotide sequence ID" value="NZ_BAABEA010000037.1"/>
</dbReference>
<feature type="transmembrane region" description="Helical" evidence="1">
    <location>
        <begin position="64"/>
        <end position="90"/>
    </location>
</feature>
<proteinExistence type="predicted"/>
<accession>A0A919SGX8</accession>
<dbReference type="AlphaFoldDB" id="A0A919SGX8"/>
<organism evidence="2 3">
    <name type="scientific">Actinoplanes auranticolor</name>
    <dbReference type="NCBI Taxonomy" id="47988"/>
    <lineage>
        <taxon>Bacteria</taxon>
        <taxon>Bacillati</taxon>
        <taxon>Actinomycetota</taxon>
        <taxon>Actinomycetes</taxon>
        <taxon>Micromonosporales</taxon>
        <taxon>Micromonosporaceae</taxon>
        <taxon>Actinoplanes</taxon>
    </lineage>
</organism>
<evidence type="ECO:0000313" key="2">
    <source>
        <dbReference type="EMBL" id="GIM72217.1"/>
    </source>
</evidence>
<dbReference type="Proteomes" id="UP000681340">
    <property type="component" value="Unassembled WGS sequence"/>
</dbReference>
<evidence type="ECO:0000256" key="1">
    <source>
        <dbReference type="SAM" id="Phobius"/>
    </source>
</evidence>
<protein>
    <recommendedName>
        <fullName evidence="4">Vegetative cell wall protein gp1</fullName>
    </recommendedName>
</protein>
<reference evidence="2" key="1">
    <citation type="submission" date="2021-03" db="EMBL/GenBank/DDBJ databases">
        <title>Whole genome shotgun sequence of Actinoplanes auranticolor NBRC 12245.</title>
        <authorList>
            <person name="Komaki H."/>
            <person name="Tamura T."/>
        </authorList>
    </citation>
    <scope>NUCLEOTIDE SEQUENCE</scope>
    <source>
        <strain evidence="2">NBRC 12245</strain>
    </source>
</reference>
<evidence type="ECO:0000313" key="3">
    <source>
        <dbReference type="Proteomes" id="UP000681340"/>
    </source>
</evidence>
<feature type="transmembrane region" description="Helical" evidence="1">
    <location>
        <begin position="16"/>
        <end position="37"/>
    </location>
</feature>
<keyword evidence="3" id="KW-1185">Reference proteome</keyword>
<gene>
    <name evidence="2" type="ORF">Aau02nite_49920</name>
</gene>
<keyword evidence="1" id="KW-0472">Membrane</keyword>
<comment type="caution">
    <text evidence="2">The sequence shown here is derived from an EMBL/GenBank/DDBJ whole genome shotgun (WGS) entry which is preliminary data.</text>
</comment>
<name>A0A919SGX8_9ACTN</name>
<feature type="transmembrane region" description="Helical" evidence="1">
    <location>
        <begin position="208"/>
        <end position="231"/>
    </location>
</feature>